<dbReference type="Ensembl" id="ENSMMUT00000102534.1">
    <property type="protein sequence ID" value="ENSMMUP00000070095.1"/>
    <property type="gene ID" value="ENSMMUG00000065193.1"/>
</dbReference>
<reference evidence="3" key="1">
    <citation type="journal article" date="2007" name="Science">
        <title>Evolutionary and biomedical insights from the rhesus macaque genome.</title>
        <authorList>
            <person name="Gibbs R.A."/>
            <person name="Rogers J."/>
            <person name="Katze M.G."/>
            <person name="Bumgarner R."/>
            <person name="Weinstock G.M."/>
            <person name="Mardis E.R."/>
            <person name="Remington K.A."/>
            <person name="Strausberg R.L."/>
            <person name="Venter J.C."/>
            <person name="Wilson R.K."/>
            <person name="Batzer M.A."/>
            <person name="Bustamante C.D."/>
            <person name="Eichler E.E."/>
            <person name="Hahn M.W."/>
            <person name="Hardison R.C."/>
            <person name="Makova K.D."/>
            <person name="Miller W."/>
            <person name="Milosavljevic A."/>
            <person name="Palermo R.E."/>
            <person name="Siepel A."/>
            <person name="Sikela J.M."/>
            <person name="Attaway T."/>
            <person name="Bell S."/>
            <person name="Bernard K.E."/>
            <person name="Buhay C.J."/>
            <person name="Chandrabose M.N."/>
            <person name="Dao M."/>
            <person name="Davis C."/>
            <person name="Delehaunty K.D."/>
            <person name="Ding Y."/>
            <person name="Dinh H.H."/>
            <person name="Dugan-Rocha S."/>
            <person name="Fulton L.A."/>
            <person name="Gabisi R.A."/>
            <person name="Garner T.T."/>
            <person name="Godfrey J."/>
            <person name="Hawes A.C."/>
            <person name="Hernandez J."/>
            <person name="Hines S."/>
            <person name="Holder M."/>
            <person name="Hume J."/>
            <person name="Jhangiani S.N."/>
            <person name="Joshi V."/>
            <person name="Khan Z.M."/>
            <person name="Kirkness E.F."/>
            <person name="Cree A."/>
            <person name="Fowler R.G."/>
            <person name="Lee S."/>
            <person name="Lewis L.R."/>
            <person name="Li Z."/>
            <person name="Liu Y.-S."/>
            <person name="Moore S.M."/>
            <person name="Muzny D."/>
            <person name="Nazareth L.V."/>
            <person name="Ngo D.N."/>
            <person name="Okwuonu G.O."/>
            <person name="Pai G."/>
            <person name="Parker D."/>
            <person name="Paul H.A."/>
            <person name="Pfannkoch C."/>
            <person name="Pohl C.S."/>
            <person name="Rogers Y.-H.C."/>
            <person name="Ruiz S.J."/>
            <person name="Sabo A."/>
            <person name="Santibanez J."/>
            <person name="Schneider B.W."/>
            <person name="Smith S.M."/>
            <person name="Sodergren E."/>
            <person name="Svatek A.F."/>
            <person name="Utterback T.R."/>
            <person name="Vattathil S."/>
            <person name="Warren W."/>
            <person name="White C.S."/>
            <person name="Chinwalla A.T."/>
            <person name="Feng Y."/>
            <person name="Halpern A.L."/>
            <person name="Hillier L.W."/>
            <person name="Huang X."/>
            <person name="Minx P."/>
            <person name="Nelson J.O."/>
            <person name="Pepin K.H."/>
            <person name="Qin X."/>
            <person name="Sutton G.G."/>
            <person name="Venter E."/>
            <person name="Walenz B.P."/>
            <person name="Wallis J.W."/>
            <person name="Worley K.C."/>
            <person name="Yang S.-P."/>
            <person name="Jones S.M."/>
            <person name="Marra M.A."/>
            <person name="Rocchi M."/>
            <person name="Schein J.E."/>
            <person name="Baertsch R."/>
            <person name="Clarke L."/>
            <person name="Csuros M."/>
            <person name="Glasscock J."/>
            <person name="Harris R.A."/>
            <person name="Havlak P."/>
            <person name="Jackson A.R."/>
            <person name="Jiang H."/>
            <person name="Liu Y."/>
            <person name="Messina D.N."/>
            <person name="Shen Y."/>
            <person name="Song H.X.-Z."/>
            <person name="Wylie T."/>
            <person name="Zhang L."/>
            <person name="Birney E."/>
            <person name="Han K."/>
            <person name="Konkel M.K."/>
            <person name="Lee J."/>
            <person name="Smit A.F.A."/>
            <person name="Ullmer B."/>
            <person name="Wang H."/>
            <person name="Xing J."/>
            <person name="Burhans R."/>
            <person name="Cheng Z."/>
            <person name="Karro J.E."/>
            <person name="Ma J."/>
            <person name="Raney B."/>
            <person name="She X."/>
            <person name="Cox M.J."/>
            <person name="Demuth J.P."/>
            <person name="Dumas L.J."/>
            <person name="Han S.-G."/>
            <person name="Hopkins J."/>
            <person name="Karimpour-Fard A."/>
            <person name="Kim Y.H."/>
            <person name="Pollack J.R."/>
            <person name="Vinar T."/>
            <person name="Addo-Quaye C."/>
            <person name="Degenhardt J."/>
            <person name="Denby A."/>
            <person name="Hubisz M.J."/>
            <person name="Indap A."/>
            <person name="Kosiol C."/>
            <person name="Lahn B.T."/>
            <person name="Lawson H.A."/>
            <person name="Marklein A."/>
            <person name="Nielsen R."/>
            <person name="Vallender E.J."/>
            <person name="Clark A.G."/>
            <person name="Ferguson B."/>
            <person name="Hernandez R.D."/>
            <person name="Hirani K."/>
            <person name="Kehrer-Sawatzki H."/>
            <person name="Kolb J."/>
            <person name="Patil S."/>
            <person name="Pu L.-L."/>
            <person name="Ren Y."/>
            <person name="Smith D.G."/>
            <person name="Wheeler D.A."/>
            <person name="Schenck I."/>
            <person name="Ball E.V."/>
            <person name="Chen R."/>
            <person name="Cooper D.N."/>
            <person name="Giardine B."/>
            <person name="Hsu F."/>
            <person name="Kent W.J."/>
            <person name="Lesk A."/>
            <person name="Nelson D.L."/>
            <person name="O'brien W.E."/>
            <person name="Pruefer K."/>
            <person name="Stenson P.D."/>
            <person name="Wallace J.C."/>
            <person name="Ke H."/>
            <person name="Liu X.-M."/>
            <person name="Wang P."/>
            <person name="Xiang A.P."/>
            <person name="Yang F."/>
            <person name="Barber G.P."/>
            <person name="Haussler D."/>
            <person name="Karolchik D."/>
            <person name="Kern A.D."/>
            <person name="Kuhn R.M."/>
            <person name="Smith K.E."/>
            <person name="Zwieg A.S."/>
        </authorList>
    </citation>
    <scope>NUCLEOTIDE SEQUENCE [LARGE SCALE GENOMIC DNA]</scope>
    <source>
        <strain evidence="3">17573</strain>
    </source>
</reference>
<dbReference type="OMA" id="VISPYWP"/>
<dbReference type="PANTHER" id="PTHR46254:SF6">
    <property type="entry name" value="HIGH MOBILITY GROUP AT-HOOK 2"/>
    <property type="match status" value="1"/>
</dbReference>
<reference evidence="2" key="2">
    <citation type="submission" date="2019-01" db="EMBL/GenBank/DDBJ databases">
        <authorList>
            <person name="Graves T."/>
            <person name="Eichler E.E."/>
            <person name="Wilson R.K."/>
        </authorList>
    </citation>
    <scope>NUCLEOTIDE SEQUENCE [LARGE SCALE GENOMIC DNA]</scope>
    <source>
        <strain evidence="2">17573</strain>
    </source>
</reference>
<evidence type="ECO:0000313" key="2">
    <source>
        <dbReference type="Ensembl" id="ENSMMUP00000070095.1"/>
    </source>
</evidence>
<accession>A0A5F7ZY79</accession>
<keyword evidence="1" id="KW-0472">Membrane</keyword>
<protein>
    <submittedName>
        <fullName evidence="2">Uncharacterized protein</fullName>
    </submittedName>
</protein>
<reference evidence="2" key="4">
    <citation type="submission" date="2025-09" db="UniProtKB">
        <authorList>
            <consortium name="Ensembl"/>
        </authorList>
    </citation>
    <scope>IDENTIFICATION</scope>
    <source>
        <strain evidence="2">17573</strain>
    </source>
</reference>
<dbReference type="AlphaFoldDB" id="A0A5F7ZY79"/>
<keyword evidence="1" id="KW-1133">Transmembrane helix</keyword>
<evidence type="ECO:0000256" key="1">
    <source>
        <dbReference type="SAM" id="Phobius"/>
    </source>
</evidence>
<sequence>MTSGMVTPLQKVFSLLCPDPLEASLPMLAMALQNVFMYFFFFLSFFFFETESCSVAQAGVQWHDLGSMKPPPLGFEQFSCLSLPSSWNYRHMPPHPANFCIFSRDGVSPYWSGWSRTPDLR</sequence>
<organism evidence="2 3">
    <name type="scientific">Macaca mulatta</name>
    <name type="common">Rhesus macaque</name>
    <dbReference type="NCBI Taxonomy" id="9544"/>
    <lineage>
        <taxon>Eukaryota</taxon>
        <taxon>Metazoa</taxon>
        <taxon>Chordata</taxon>
        <taxon>Craniata</taxon>
        <taxon>Vertebrata</taxon>
        <taxon>Euteleostomi</taxon>
        <taxon>Mammalia</taxon>
        <taxon>Eutheria</taxon>
        <taxon>Euarchontoglires</taxon>
        <taxon>Primates</taxon>
        <taxon>Haplorrhini</taxon>
        <taxon>Catarrhini</taxon>
        <taxon>Cercopithecidae</taxon>
        <taxon>Cercopithecinae</taxon>
        <taxon>Macaca</taxon>
    </lineage>
</organism>
<dbReference type="PANTHER" id="PTHR46254">
    <property type="entry name" value="PROTEIN GVQW1-RELATED"/>
    <property type="match status" value="1"/>
</dbReference>
<proteinExistence type="predicted"/>
<keyword evidence="1" id="KW-0812">Transmembrane</keyword>
<reference evidence="2" key="3">
    <citation type="submission" date="2025-08" db="UniProtKB">
        <authorList>
            <consortium name="Ensembl"/>
        </authorList>
    </citation>
    <scope>IDENTIFICATION</scope>
    <source>
        <strain evidence="2">17573</strain>
    </source>
</reference>
<name>A0A5F7ZY79_MACMU</name>
<dbReference type="Bgee" id="ENSMMUG00000065193">
    <property type="expression patterns" value="Expressed in colon and 17 other cell types or tissues"/>
</dbReference>
<dbReference type="Proteomes" id="UP000006718">
    <property type="component" value="Chromosome 6"/>
</dbReference>
<evidence type="ECO:0000313" key="3">
    <source>
        <dbReference type="Proteomes" id="UP000006718"/>
    </source>
</evidence>
<dbReference type="InParanoid" id="A0A5F7ZY79"/>
<feature type="transmembrane region" description="Helical" evidence="1">
    <location>
        <begin position="28"/>
        <end position="48"/>
    </location>
</feature>
<keyword evidence="3" id="KW-1185">Reference proteome</keyword>
<dbReference type="GeneTree" id="ENSGT00940000161627"/>
<dbReference type="STRING" id="9544.ENSMMUP00000070095"/>
<dbReference type="VEuPathDB" id="HostDB:ENSMMUG00000065193"/>